<dbReference type="Gene3D" id="1.10.10.10">
    <property type="entry name" value="Winged helix-like DNA-binding domain superfamily/Winged helix DNA-binding domain"/>
    <property type="match status" value="1"/>
</dbReference>
<dbReference type="SUPFAM" id="SSF46894">
    <property type="entry name" value="C-terminal effector domain of the bipartite response regulators"/>
    <property type="match status" value="1"/>
</dbReference>
<reference evidence="4 5" key="1">
    <citation type="submission" date="2016-11" db="EMBL/GenBank/DDBJ databases">
        <authorList>
            <person name="Jaros S."/>
            <person name="Januszkiewicz K."/>
            <person name="Wedrychowicz H."/>
        </authorList>
    </citation>
    <scope>NUCLEOTIDE SEQUENCE [LARGE SCALE GENOMIC DNA]</scope>
    <source>
        <strain evidence="4 5">DSM 46144</strain>
    </source>
</reference>
<evidence type="ECO:0000259" key="3">
    <source>
        <dbReference type="PROSITE" id="PS50043"/>
    </source>
</evidence>
<accession>A0A1M7RD51</accession>
<dbReference type="AlphaFoldDB" id="A0A1M7RD51"/>
<evidence type="ECO:0000256" key="2">
    <source>
        <dbReference type="ARBA" id="ARBA00022840"/>
    </source>
</evidence>
<protein>
    <submittedName>
        <fullName evidence="4">Regulatory protein, luxR family</fullName>
    </submittedName>
</protein>
<dbReference type="CDD" id="cd06170">
    <property type="entry name" value="LuxR_C_like"/>
    <property type="match status" value="1"/>
</dbReference>
<name>A0A1M7RD51_9ACTN</name>
<dbReference type="GO" id="GO:0004016">
    <property type="term" value="F:adenylate cyclase activity"/>
    <property type="evidence" value="ECO:0007669"/>
    <property type="project" value="TreeGrafter"/>
</dbReference>
<dbReference type="STRING" id="134849.SAMN05443668_110136"/>
<dbReference type="SUPFAM" id="SSF52540">
    <property type="entry name" value="P-loop containing nucleoside triphosphate hydrolases"/>
    <property type="match status" value="1"/>
</dbReference>
<dbReference type="Proteomes" id="UP000184440">
    <property type="component" value="Unassembled WGS sequence"/>
</dbReference>
<dbReference type="GO" id="GO:0005524">
    <property type="term" value="F:ATP binding"/>
    <property type="evidence" value="ECO:0007669"/>
    <property type="project" value="UniProtKB-KW"/>
</dbReference>
<dbReference type="GO" id="GO:0003677">
    <property type="term" value="F:DNA binding"/>
    <property type="evidence" value="ECO:0007669"/>
    <property type="project" value="InterPro"/>
</dbReference>
<dbReference type="PRINTS" id="PR00038">
    <property type="entry name" value="HTHLUXR"/>
</dbReference>
<proteinExistence type="predicted"/>
<evidence type="ECO:0000256" key="1">
    <source>
        <dbReference type="ARBA" id="ARBA00022741"/>
    </source>
</evidence>
<dbReference type="PROSITE" id="PS50043">
    <property type="entry name" value="HTH_LUXR_2"/>
    <property type="match status" value="1"/>
</dbReference>
<organism evidence="4 5">
    <name type="scientific">Cryptosporangium aurantiacum</name>
    <dbReference type="NCBI Taxonomy" id="134849"/>
    <lineage>
        <taxon>Bacteria</taxon>
        <taxon>Bacillati</taxon>
        <taxon>Actinomycetota</taxon>
        <taxon>Actinomycetes</taxon>
        <taxon>Cryptosporangiales</taxon>
        <taxon>Cryptosporangiaceae</taxon>
        <taxon>Cryptosporangium</taxon>
    </lineage>
</organism>
<dbReference type="Pfam" id="PF13191">
    <property type="entry name" value="AAA_16"/>
    <property type="match status" value="1"/>
</dbReference>
<evidence type="ECO:0000313" key="5">
    <source>
        <dbReference type="Proteomes" id="UP000184440"/>
    </source>
</evidence>
<dbReference type="SMART" id="SM00421">
    <property type="entry name" value="HTH_LUXR"/>
    <property type="match status" value="1"/>
</dbReference>
<keyword evidence="1" id="KW-0547">Nucleotide-binding</keyword>
<feature type="domain" description="HTH luxR-type" evidence="3">
    <location>
        <begin position="862"/>
        <end position="927"/>
    </location>
</feature>
<dbReference type="PANTHER" id="PTHR16305:SF35">
    <property type="entry name" value="TRANSCRIPTIONAL ACTIVATOR DOMAIN"/>
    <property type="match status" value="1"/>
</dbReference>
<dbReference type="InterPro" id="IPR000792">
    <property type="entry name" value="Tscrpt_reg_LuxR_C"/>
</dbReference>
<dbReference type="GO" id="GO:0006355">
    <property type="term" value="P:regulation of DNA-templated transcription"/>
    <property type="evidence" value="ECO:0007669"/>
    <property type="project" value="InterPro"/>
</dbReference>
<dbReference type="Pfam" id="PF00196">
    <property type="entry name" value="GerE"/>
    <property type="match status" value="1"/>
</dbReference>
<dbReference type="PROSITE" id="PS00622">
    <property type="entry name" value="HTH_LUXR_1"/>
    <property type="match status" value="1"/>
</dbReference>
<dbReference type="PANTHER" id="PTHR16305">
    <property type="entry name" value="TESTICULAR SOLUBLE ADENYLYL CYCLASE"/>
    <property type="match status" value="1"/>
</dbReference>
<dbReference type="InterPro" id="IPR041664">
    <property type="entry name" value="AAA_16"/>
</dbReference>
<sequence length="931" mass="100172">MAITTATTVCSIADPELIGRDAERRYLDDLLDELPVAGRALLVRGDPGVGKTTLLDYVEHKAASRYQVYRVRGVESETTLPFAALGELLLPLRRRFSALPRAQRENLETALALSELVSDSAVNPYAVCVATLNVLSLAGHDRPLVALVDDLQWVDADSVNVFRFVARRVTSDHVAFIAATRKLSEEPRGHAVLDVTGLSERECRLVLDSHRLVVAPGVLDALVGFSRGNPLILLEFAFRLSEAQRRGEEPLPAAPARGGRAEQGWTSRIRALPAPTQRALVLVAAAREPTVEIVDRALGAWKLAPDDLTAAEEARLVRVVADRYELVHPILRSVALSNVPVGVRRQAYRALGEGATGATRAWYLACAVSRPDEDVAAGLVQAAREARQCGSYLAAAQAWRRAAELTPARSNLTAGRLLDAARDAFAGGACDDAARWCEEARATATDPALRADIALLHGRALTWMGSVRHAHRLMSTAAEAIAPTDSVRAAALAHEAALPAVMHADPAGAIAAARRGMELATSAAGVERCALFLCQGLALTHRVEDACRELDRALAAFEGTDPAATGIELTNLAQVCFCVERYEDSQRLLHAVLDGARRSGNPVAYAFAFGVRSELGWWLGQWSAAYADCLEATAKGRALRQRGVVAAGLLMQARFDAARGDHAGCERRAAEAIEFTDFTDVRSMQIYREAALGLDCLSRGAGTDAAVHLGHAQEIFVRFGLGNPNVTPFAGDAVEAHLRAGNPGAARDTLAWLEECADRTGLRWQRAVSARCRALLADDPDAADAAFREALAEHDRLPTPFDHARTLLCYGEALRRTRQKARSRGPLLAAHRMFSSLGAAPWTQRCLAELAASGHHPPRARRAGGLDRLSPQELQVARMVAAGLTNTEVGSALFVSPKTVEAHLTSIYRKLRVPSRTGLTRLVTESGLSDC</sequence>
<dbReference type="EMBL" id="FRCS01000010">
    <property type="protein sequence ID" value="SHN44245.1"/>
    <property type="molecule type" value="Genomic_DNA"/>
</dbReference>
<dbReference type="GO" id="GO:0005737">
    <property type="term" value="C:cytoplasm"/>
    <property type="evidence" value="ECO:0007669"/>
    <property type="project" value="TreeGrafter"/>
</dbReference>
<keyword evidence="2" id="KW-0067">ATP-binding</keyword>
<dbReference type="InterPro" id="IPR036388">
    <property type="entry name" value="WH-like_DNA-bd_sf"/>
</dbReference>
<keyword evidence="5" id="KW-1185">Reference proteome</keyword>
<evidence type="ECO:0000313" key="4">
    <source>
        <dbReference type="EMBL" id="SHN44245.1"/>
    </source>
</evidence>
<dbReference type="InterPro" id="IPR027417">
    <property type="entry name" value="P-loop_NTPase"/>
</dbReference>
<dbReference type="InterPro" id="IPR016032">
    <property type="entry name" value="Sig_transdc_resp-reg_C-effctor"/>
</dbReference>
<dbReference type="Gene3D" id="3.40.50.300">
    <property type="entry name" value="P-loop containing nucleotide triphosphate hydrolases"/>
    <property type="match status" value="1"/>
</dbReference>
<gene>
    <name evidence="4" type="ORF">SAMN05443668_110136</name>
</gene>